<keyword evidence="1" id="KW-0479">Metal-binding</keyword>
<dbReference type="Proteomes" id="UP001362999">
    <property type="component" value="Unassembled WGS sequence"/>
</dbReference>
<comment type="caution">
    <text evidence="4">The sequence shown here is derived from an EMBL/GenBank/DDBJ whole genome shotgun (WGS) entry which is preliminary data.</text>
</comment>
<sequence length="541" mass="60715">MSVTKKYRCRYFEEDGRPIHPTCNQGDACRFVHPSDPQWPGLKPFVDTRLLKQPLSSNKRNKETTKAGGSTSHFASFESRGPPLESQSDLFLRCKEEEGDQSLRTDRGRAPQKDWDRDRDGQRDRDRLRGSDSGNTDRVRKNHPRNRSSSPARPYANKYSRNGSDGSRKSDLDPNRMKVPAKSSGELTANDHKRRSEVSNSITVDQDDFSSSAAQTLARWTGPQSMETQKKTQISKAKLSSEMMLPMEVPDETKRTERLVGLFRSLARMSNQVVQDSAAQEREGQKLQTYTEISTALSKISASAANSVAPTLADIMLKHEQSKHRVEQSYKALGGVWEQVFDIFVKEIVQVIDCGLQNAITTIQRESDRAVKDVAEAAAGSVQVSTAGQGPLDRKRARTRGPTEKENEDSRSGRGASRDRDHKRRRFESRSSSPDTRDRRSSRHGGDFGVEDILTQMKMKIDQQAHSLQILAKENNELKTTLKQTIPVASTSCNSFSLSSTPRDHPKFKTSGTQSVETTPTRPRMLTEHLDYFRAALAEGQ</sequence>
<feature type="region of interest" description="Disordered" evidence="2">
    <location>
        <begin position="377"/>
        <end position="448"/>
    </location>
</feature>
<evidence type="ECO:0000313" key="5">
    <source>
        <dbReference type="Proteomes" id="UP001362999"/>
    </source>
</evidence>
<feature type="domain" description="C3H1-type" evidence="3">
    <location>
        <begin position="4"/>
        <end position="36"/>
    </location>
</feature>
<proteinExistence type="predicted"/>
<evidence type="ECO:0000256" key="1">
    <source>
        <dbReference type="PROSITE-ProRule" id="PRU00723"/>
    </source>
</evidence>
<dbReference type="InterPro" id="IPR000571">
    <property type="entry name" value="Znf_CCCH"/>
</dbReference>
<dbReference type="PROSITE" id="PS50103">
    <property type="entry name" value="ZF_C3H1"/>
    <property type="match status" value="1"/>
</dbReference>
<feature type="compositionally biased region" description="Polar residues" evidence="2">
    <location>
        <begin position="198"/>
        <end position="215"/>
    </location>
</feature>
<dbReference type="AlphaFoldDB" id="A0AAW0AP92"/>
<feature type="compositionally biased region" description="Basic and acidic residues" evidence="2">
    <location>
        <begin position="401"/>
        <end position="420"/>
    </location>
</feature>
<organism evidence="4 5">
    <name type="scientific">Favolaschia claudopus</name>
    <dbReference type="NCBI Taxonomy" id="2862362"/>
    <lineage>
        <taxon>Eukaryota</taxon>
        <taxon>Fungi</taxon>
        <taxon>Dikarya</taxon>
        <taxon>Basidiomycota</taxon>
        <taxon>Agaricomycotina</taxon>
        <taxon>Agaricomycetes</taxon>
        <taxon>Agaricomycetidae</taxon>
        <taxon>Agaricales</taxon>
        <taxon>Marasmiineae</taxon>
        <taxon>Mycenaceae</taxon>
        <taxon>Favolaschia</taxon>
    </lineage>
</organism>
<dbReference type="EMBL" id="JAWWNJ010000055">
    <property type="protein sequence ID" value="KAK7014881.1"/>
    <property type="molecule type" value="Genomic_DNA"/>
</dbReference>
<feature type="compositionally biased region" description="Basic and acidic residues" evidence="2">
    <location>
        <begin position="92"/>
        <end position="139"/>
    </location>
</feature>
<keyword evidence="1" id="KW-0863">Zinc-finger</keyword>
<evidence type="ECO:0000259" key="3">
    <source>
        <dbReference type="PROSITE" id="PS50103"/>
    </source>
</evidence>
<evidence type="ECO:0000313" key="4">
    <source>
        <dbReference type="EMBL" id="KAK7014881.1"/>
    </source>
</evidence>
<name>A0AAW0AP92_9AGAR</name>
<feature type="compositionally biased region" description="Polar residues" evidence="2">
    <location>
        <begin position="510"/>
        <end position="521"/>
    </location>
</feature>
<gene>
    <name evidence="4" type="ORF">R3P38DRAFT_2998171</name>
</gene>
<evidence type="ECO:0000256" key="2">
    <source>
        <dbReference type="SAM" id="MobiDB-lite"/>
    </source>
</evidence>
<dbReference type="GO" id="GO:0008270">
    <property type="term" value="F:zinc ion binding"/>
    <property type="evidence" value="ECO:0007669"/>
    <property type="project" value="UniProtKB-KW"/>
</dbReference>
<feature type="region of interest" description="Disordered" evidence="2">
    <location>
        <begin position="51"/>
        <end position="238"/>
    </location>
</feature>
<feature type="compositionally biased region" description="Basic and acidic residues" evidence="2">
    <location>
        <begin position="166"/>
        <end position="176"/>
    </location>
</feature>
<keyword evidence="5" id="KW-1185">Reference proteome</keyword>
<accession>A0AAW0AP92</accession>
<reference evidence="4 5" key="1">
    <citation type="journal article" date="2024" name="J Genomics">
        <title>Draft genome sequencing and assembly of Favolaschia claudopus CIRM-BRFM 2984 isolated from oak limbs.</title>
        <authorList>
            <person name="Navarro D."/>
            <person name="Drula E."/>
            <person name="Chaduli D."/>
            <person name="Cazenave R."/>
            <person name="Ahrendt S."/>
            <person name="Wang J."/>
            <person name="Lipzen A."/>
            <person name="Daum C."/>
            <person name="Barry K."/>
            <person name="Grigoriev I.V."/>
            <person name="Favel A."/>
            <person name="Rosso M.N."/>
            <person name="Martin F."/>
        </authorList>
    </citation>
    <scope>NUCLEOTIDE SEQUENCE [LARGE SCALE GENOMIC DNA]</scope>
    <source>
        <strain evidence="4 5">CIRM-BRFM 2984</strain>
    </source>
</reference>
<protein>
    <submittedName>
        <fullName evidence="4">C3H1-type domain-containing protein</fullName>
    </submittedName>
</protein>
<keyword evidence="1" id="KW-0862">Zinc</keyword>
<feature type="compositionally biased region" description="Polar residues" evidence="2">
    <location>
        <begin position="222"/>
        <end position="235"/>
    </location>
</feature>
<feature type="zinc finger region" description="C3H1-type" evidence="1">
    <location>
        <begin position="4"/>
        <end position="36"/>
    </location>
</feature>
<feature type="region of interest" description="Disordered" evidence="2">
    <location>
        <begin position="495"/>
        <end position="523"/>
    </location>
</feature>